<dbReference type="RefSeq" id="WP_394161069.1">
    <property type="nucleotide sequence ID" value="NZ_JBHGCJ010000001.1"/>
</dbReference>
<dbReference type="Proteomes" id="UP001605261">
    <property type="component" value="Unassembled WGS sequence"/>
</dbReference>
<evidence type="ECO:0000313" key="4">
    <source>
        <dbReference type="EMBL" id="MFG6108011.1"/>
    </source>
</evidence>
<dbReference type="CDD" id="cd00253">
    <property type="entry name" value="PL_Passenger_AT"/>
    <property type="match status" value="1"/>
</dbReference>
<evidence type="ECO:0000313" key="5">
    <source>
        <dbReference type="Proteomes" id="UP001605261"/>
    </source>
</evidence>
<dbReference type="Gene3D" id="2.160.20.20">
    <property type="match status" value="1"/>
</dbReference>
<gene>
    <name evidence="4" type="ORF">ACEU0G_001483</name>
</gene>
<dbReference type="Pfam" id="PF03797">
    <property type="entry name" value="Autotransporter"/>
    <property type="match status" value="1"/>
</dbReference>
<dbReference type="InterPro" id="IPR006315">
    <property type="entry name" value="OM_autotransptr_brl_dom"/>
</dbReference>
<feature type="signal peptide" evidence="2">
    <location>
        <begin position="1"/>
        <end position="27"/>
    </location>
</feature>
<evidence type="ECO:0000256" key="2">
    <source>
        <dbReference type="SAM" id="SignalP"/>
    </source>
</evidence>
<dbReference type="InterPro" id="IPR005546">
    <property type="entry name" value="Autotransporte_beta"/>
</dbReference>
<dbReference type="InterPro" id="IPR011050">
    <property type="entry name" value="Pectin_lyase_fold/virulence"/>
</dbReference>
<feature type="domain" description="Autotransporter" evidence="3">
    <location>
        <begin position="705"/>
        <end position="980"/>
    </location>
</feature>
<evidence type="ECO:0000259" key="3">
    <source>
        <dbReference type="PROSITE" id="PS51208"/>
    </source>
</evidence>
<dbReference type="InterPro" id="IPR043990">
    <property type="entry name" value="AC_1"/>
</dbReference>
<dbReference type="InterPro" id="IPR036709">
    <property type="entry name" value="Autotransporte_beta_dom_sf"/>
</dbReference>
<dbReference type="SUPFAM" id="SSF51126">
    <property type="entry name" value="Pectin lyase-like"/>
    <property type="match status" value="1"/>
</dbReference>
<dbReference type="Pfam" id="PF18883">
    <property type="entry name" value="AC_1"/>
    <property type="match status" value="1"/>
</dbReference>
<evidence type="ECO:0000256" key="1">
    <source>
        <dbReference type="SAM" id="MobiDB-lite"/>
    </source>
</evidence>
<feature type="region of interest" description="Disordered" evidence="1">
    <location>
        <begin position="601"/>
        <end position="620"/>
    </location>
</feature>
<dbReference type="PROSITE" id="PS51208">
    <property type="entry name" value="AUTOTRANSPORTER"/>
    <property type="match status" value="1"/>
</dbReference>
<keyword evidence="5" id="KW-1185">Reference proteome</keyword>
<sequence>MTTDARTLLCLRPLAGAILLWCSAAGAAADNPQVANRVHLDVPPGTYTASTGSVFTAFGQGGSISGRDSLLMATAEGGAGRGITAFGDGSLVELANSRIVVTGLSGVGIDAQFGGEVRITGTRIEIQKRGFGVTIFNDSIGSLTDSSIIMEDAGVAILNSGALSLLRTSVETRAAGAVGLSANGTSTRVVDSQLRTTGDSAPAIDAAADISVQISGSTLQTAGDRSYGISVRSGATVDITGGTITTTGNDASGIRMLVFNPTLSTLRLEGVGIRTSGQRSSGIQLNNAAQLTMIGGSIDSVGSAVVAADDSALFTGARLASSGDGASALRMTTAGGTFQLIDTQVQASGVGSWAADVAGTFSLAGGSLESAQYGAFRSAGGSITLSAGARASGGNGHLFDQATAAPTTLTMDGGVQATGGIGFVPGLPAGTFAAATTVALANDSVWTGATTGTVAQLSIASGSRWRLTDSSDVQALHLDGGTVAFSAPVADDFKTLRVDGDLTGAGTFAINARLGADGAPRDLLHVVGDTRGAFGLQVDNAGGAGGLTAEGIRVVQVDGASEGRFALAGRAVGGAYEYFLFKGRPTVADGNWYLRSEFVPPPPDPCDSDPAGPGCTPPPDPAPCDANPALPGCPPPTDPCLADPELPACRPPPPICEQDPTLPACRPTPIYRPELAAYLANTTAAIELFQYSLHAQTGAGTGRTNGAPDRGVWLRVGGQQGRLPRQADQLSASLERSVVSIGSDLWTRADGRAAWGAMAAHGVATASTVSLLTGYTARGHVQGVAVGLYGLWEQGSVDGTGAFADGWIQVGRYRNRVNGEDAAPERYDTRTWAGSLEGGYRWHLAASDTRALLLEPRFQATYTRLRGHDHGEANGTIIGGLDQAVWGGEVGLRLAWLDTAGPMRVQPFIGVNALRESRAAALTLDQIGFATARPQNRYEVQMGFELALASGWSGAGQVSLQRGADGFRQQSGELGLRYRW</sequence>
<keyword evidence="2" id="KW-0732">Signal</keyword>
<protein>
    <submittedName>
        <fullName evidence="4">Autotransporter outer membrane beta-barrel domain-containing protein</fullName>
    </submittedName>
</protein>
<name>A0ABW7CTV3_9GAMM</name>
<accession>A0ABW7CTV3</accession>
<comment type="caution">
    <text evidence="4">The sequence shown here is derived from an EMBL/GenBank/DDBJ whole genome shotgun (WGS) entry which is preliminary data.</text>
</comment>
<reference evidence="4 5" key="1">
    <citation type="submission" date="2024-09" db="EMBL/GenBank/DDBJ databases">
        <authorList>
            <consortium name="All-Russian atlas of soil microorganisms"/>
            <consortium name="as a basis for the search for new antimicrobial producers and enzymes with unique properties"/>
            <person name="Sokolova E.A."/>
            <person name="Voronina E.N."/>
        </authorList>
    </citation>
    <scope>NUCLEOTIDE SEQUENCE [LARGE SCALE GENOMIC DNA]</scope>
    <source>
        <strain evidence="4 5">AF-22b-331.1</strain>
    </source>
</reference>
<dbReference type="NCBIfam" id="TIGR01414">
    <property type="entry name" value="autotrans_barl"/>
    <property type="match status" value="1"/>
</dbReference>
<dbReference type="InterPro" id="IPR012332">
    <property type="entry name" value="Autotransporter_pectin_lyase_C"/>
</dbReference>
<dbReference type="EMBL" id="JBHGCJ010000001">
    <property type="protein sequence ID" value="MFG6108011.1"/>
    <property type="molecule type" value="Genomic_DNA"/>
</dbReference>
<dbReference type="SUPFAM" id="SSF103515">
    <property type="entry name" value="Autotransporter"/>
    <property type="match status" value="1"/>
</dbReference>
<dbReference type="Gene3D" id="2.40.128.130">
    <property type="entry name" value="Autotransporter beta-domain"/>
    <property type="match status" value="1"/>
</dbReference>
<feature type="chain" id="PRO_5046952772" evidence="2">
    <location>
        <begin position="28"/>
        <end position="980"/>
    </location>
</feature>
<organism evidence="4 5">
    <name type="scientific">Stenotrophomonas nematodicola</name>
    <dbReference type="NCBI Taxonomy" id="2656746"/>
    <lineage>
        <taxon>Bacteria</taxon>
        <taxon>Pseudomonadati</taxon>
        <taxon>Pseudomonadota</taxon>
        <taxon>Gammaproteobacteria</taxon>
        <taxon>Lysobacterales</taxon>
        <taxon>Lysobacteraceae</taxon>
        <taxon>Stenotrophomonas</taxon>
    </lineage>
</organism>
<dbReference type="SMART" id="SM00869">
    <property type="entry name" value="Autotransporter"/>
    <property type="match status" value="1"/>
</dbReference>
<proteinExistence type="predicted"/>